<dbReference type="NCBIfam" id="NF037995">
    <property type="entry name" value="TRAP_S1"/>
    <property type="match status" value="1"/>
</dbReference>
<protein>
    <submittedName>
        <fullName evidence="4">TRAP transporter substrate-binding protein</fullName>
    </submittedName>
</protein>
<proteinExistence type="inferred from homology"/>
<accession>A0ABS1U4N6</accession>
<dbReference type="EMBL" id="JAETWB010000007">
    <property type="protein sequence ID" value="MBL6079641.1"/>
    <property type="molecule type" value="Genomic_DNA"/>
</dbReference>
<dbReference type="CDD" id="cd13602">
    <property type="entry name" value="PBP2_TRAP_BpDctp6_7"/>
    <property type="match status" value="1"/>
</dbReference>
<reference evidence="4 5" key="1">
    <citation type="submission" date="2021-01" db="EMBL/GenBank/DDBJ databases">
        <title>Belnapia mucosa sp. nov. and Belnapia arida sp. nov., isolated from the Tabernas Desert (Almeria, Spain).</title>
        <authorList>
            <person name="Molina-Menor E."/>
            <person name="Vidal-Verdu A."/>
            <person name="Calonge A."/>
            <person name="Satari L."/>
            <person name="Pereto J."/>
            <person name="Porcar M."/>
        </authorList>
    </citation>
    <scope>NUCLEOTIDE SEQUENCE [LARGE SCALE GENOMIC DNA]</scope>
    <source>
        <strain evidence="4 5">T18</strain>
    </source>
</reference>
<evidence type="ECO:0000313" key="4">
    <source>
        <dbReference type="EMBL" id="MBL6079641.1"/>
    </source>
</evidence>
<dbReference type="Gene3D" id="3.40.190.170">
    <property type="entry name" value="Bacterial extracellular solute-binding protein, family 7"/>
    <property type="match status" value="1"/>
</dbReference>
<evidence type="ECO:0000313" key="5">
    <source>
        <dbReference type="Proteomes" id="UP000660885"/>
    </source>
</evidence>
<dbReference type="Proteomes" id="UP000660885">
    <property type="component" value="Unassembled WGS sequence"/>
</dbReference>
<name>A0ABS1U4N6_9PROT</name>
<sequence>MFAFDIAMKSRSIMARTRSMLLPFIGAVLLGVVPAAGEETAPIHLRIAGGLGGVTQYMQYEAPFWTTEVPRLTNGRVQAAIAPFDRSGIRGSDMLGLMRLGVVPFGTVSLSVAAGDEPELGAMDLPALNPDIATLRQSRDLLRPRLEIVLRDRYSIKLLAIYTYPAQVLFCREPFKGLADLAGRRVRVSSVGQSEMIEALNAVPVVIPFAQIPNALRDHTVECAITGSLSGNALGLQSLTSAMSRQAISWGVSFFGANLGAWAALPSEVRSQLQQGLTALEGEIWQAAERETEEGFACNAGLPQCIRGEAGRMIVLNDTPLDQRRRRQLLRDVVLPRWIERCGEDCITVWNRYMAVARGIIVAAN</sequence>
<dbReference type="Pfam" id="PF03480">
    <property type="entry name" value="DctP"/>
    <property type="match status" value="1"/>
</dbReference>
<dbReference type="InterPro" id="IPR018389">
    <property type="entry name" value="DctP_fam"/>
</dbReference>
<evidence type="ECO:0000256" key="2">
    <source>
        <dbReference type="ARBA" id="ARBA00022448"/>
    </source>
</evidence>
<organism evidence="4 5">
    <name type="scientific">Belnapia arida</name>
    <dbReference type="NCBI Taxonomy" id="2804533"/>
    <lineage>
        <taxon>Bacteria</taxon>
        <taxon>Pseudomonadati</taxon>
        <taxon>Pseudomonadota</taxon>
        <taxon>Alphaproteobacteria</taxon>
        <taxon>Acetobacterales</taxon>
        <taxon>Roseomonadaceae</taxon>
        <taxon>Belnapia</taxon>
    </lineage>
</organism>
<comment type="caution">
    <text evidence="4">The sequence shown here is derived from an EMBL/GenBank/DDBJ whole genome shotgun (WGS) entry which is preliminary data.</text>
</comment>
<keyword evidence="2" id="KW-0813">Transport</keyword>
<keyword evidence="5" id="KW-1185">Reference proteome</keyword>
<keyword evidence="3" id="KW-0732">Signal</keyword>
<dbReference type="RefSeq" id="WP_202832878.1">
    <property type="nucleotide sequence ID" value="NZ_JAETWB010000007.1"/>
</dbReference>
<dbReference type="InterPro" id="IPR038404">
    <property type="entry name" value="TRAP_DctP_sf"/>
</dbReference>
<evidence type="ECO:0000256" key="3">
    <source>
        <dbReference type="ARBA" id="ARBA00022729"/>
    </source>
</evidence>
<gene>
    <name evidence="4" type="ORF">JMJ56_16605</name>
</gene>
<dbReference type="PANTHER" id="PTHR33376:SF7">
    <property type="entry name" value="C4-DICARBOXYLATE-BINDING PROTEIN DCTB"/>
    <property type="match status" value="1"/>
</dbReference>
<evidence type="ECO:0000256" key="1">
    <source>
        <dbReference type="ARBA" id="ARBA00009023"/>
    </source>
</evidence>
<dbReference type="PANTHER" id="PTHR33376">
    <property type="match status" value="1"/>
</dbReference>
<comment type="similarity">
    <text evidence="1">Belongs to the bacterial solute-binding protein 7 family.</text>
</comment>